<dbReference type="Gene3D" id="2.70.70.10">
    <property type="entry name" value="Glucose Permease (Domain IIA)"/>
    <property type="match status" value="1"/>
</dbReference>
<dbReference type="GO" id="GO:0016301">
    <property type="term" value="F:kinase activity"/>
    <property type="evidence" value="ECO:0007669"/>
    <property type="project" value="UniProtKB-KW"/>
</dbReference>
<dbReference type="SUPFAM" id="SSF53955">
    <property type="entry name" value="Lysozyme-like"/>
    <property type="match status" value="1"/>
</dbReference>
<proteinExistence type="predicted"/>
<dbReference type="InterPro" id="IPR011055">
    <property type="entry name" value="Dup_hybrid_motif"/>
</dbReference>
<dbReference type="AlphaFoldDB" id="A0A1I4FM01"/>
<evidence type="ECO:0000313" key="2">
    <source>
        <dbReference type="EMBL" id="SFL18489.1"/>
    </source>
</evidence>
<organism evidence="2 3">
    <name type="scientific">Rhodanobacter glycinis</name>
    <dbReference type="NCBI Taxonomy" id="582702"/>
    <lineage>
        <taxon>Bacteria</taxon>
        <taxon>Pseudomonadati</taxon>
        <taxon>Pseudomonadota</taxon>
        <taxon>Gammaproteobacteria</taxon>
        <taxon>Lysobacterales</taxon>
        <taxon>Rhodanobacteraceae</taxon>
        <taxon>Rhodanobacter</taxon>
    </lineage>
</organism>
<sequence>MLISPPFLPQRAASSPDDPWLALAMNGGGFGDGAFPLGSDMAWHGGVHLVAPSHDGKRLPVCAMADGTVVYVRQPKPQTSNANDPLNYGGGWSDNGCVVIRHETEIGESVTVRFFSIILHLKRIASNVKQGQKIWRKDEVGEAGSIYGKPGRVHVEIVCDDANLVALVGRASGALNTGKDGRLTSVFGHAYLRLPAGTPFYDAIPLPPEHVGFWPETTALSKPTWSSTDALVVGIDLARPHGTHYVTYAMDGKTIGSMPAAADTTLFDTACALAKRTQGGVGRDAYELLRFGRVLEPLGNAAGLQDWQQVACPGGQGWVNLHAEGVHAFSDADFPDWCGWQLVDDDADSDSRCDSATLIDLILQSQGGATKARRADALGKVAGADAQARLAYTICKFPTEWEKATIATRWQWLTKETPPDAGPIAGPYLKPEDFPRFKAHSEALCFWEDADLGIPSKHWHFHPREFVRVFRQCGWLSKDEMIQLFPKTAMREAAHHQWVSEPITVLPRTVAGYHNELNKACRRYGIVTPLRMAAFYANAMVETQWFARLEERVNNAHPPRYYPWNGRGFMQLTWPDNYIKYWLFIGRDVDDDLASRLKAAHKEVERRHKHHLPNENEPLAVLEATVAAAHMKPWRTETGDGTRIDISADTAGTFWAWNGFAKNADTEPVNQRTSKPATGTGSHMYYSSPGMRSVAVAINGGGNGLVARFQAYNTCEVVLLDTPAFPGSNKPNEPQDYKPRHS</sequence>
<dbReference type="SUPFAM" id="SSF51261">
    <property type="entry name" value="Duplicated hybrid motif"/>
    <property type="match status" value="1"/>
</dbReference>
<evidence type="ECO:0000256" key="1">
    <source>
        <dbReference type="SAM" id="MobiDB-lite"/>
    </source>
</evidence>
<feature type="region of interest" description="Disordered" evidence="1">
    <location>
        <begin position="723"/>
        <end position="742"/>
    </location>
</feature>
<keyword evidence="2" id="KW-0808">Transferase</keyword>
<name>A0A1I4FM01_9GAMM</name>
<reference evidence="3" key="1">
    <citation type="submission" date="2016-10" db="EMBL/GenBank/DDBJ databases">
        <authorList>
            <person name="Varghese N."/>
            <person name="Submissions S."/>
        </authorList>
    </citation>
    <scope>NUCLEOTIDE SEQUENCE [LARGE SCALE GENOMIC DNA]</scope>
    <source>
        <strain evidence="3">MO64</strain>
    </source>
</reference>
<evidence type="ECO:0000313" key="3">
    <source>
        <dbReference type="Proteomes" id="UP000198725"/>
    </source>
</evidence>
<dbReference type="Gene3D" id="1.10.530.10">
    <property type="match status" value="1"/>
</dbReference>
<dbReference type="EMBL" id="FOSR01000018">
    <property type="protein sequence ID" value="SFL18489.1"/>
    <property type="molecule type" value="Genomic_DNA"/>
</dbReference>
<dbReference type="Proteomes" id="UP000198725">
    <property type="component" value="Unassembled WGS sequence"/>
</dbReference>
<feature type="compositionally biased region" description="Basic and acidic residues" evidence="1">
    <location>
        <begin position="733"/>
        <end position="742"/>
    </location>
</feature>
<accession>A0A1I4FM01</accession>
<dbReference type="InterPro" id="IPR023346">
    <property type="entry name" value="Lysozyme-like_dom_sf"/>
</dbReference>
<dbReference type="CDD" id="cd12797">
    <property type="entry name" value="M23_peptidase"/>
    <property type="match status" value="1"/>
</dbReference>
<gene>
    <name evidence="2" type="ORF">SAMN05192579_11834</name>
</gene>
<protein>
    <submittedName>
        <fullName evidence="2">Hydroxyethylthiazole kinase</fullName>
    </submittedName>
</protein>
<keyword evidence="2" id="KW-0418">Kinase</keyword>
<keyword evidence="3" id="KW-1185">Reference proteome</keyword>
<dbReference type="RefSeq" id="WP_092705066.1">
    <property type="nucleotide sequence ID" value="NZ_FOSR01000018.1"/>
</dbReference>